<keyword evidence="3" id="KW-1185">Reference proteome</keyword>
<sequence length="68" mass="7402">MTDAKGKGKGTEKDQEAKPFEENLESLQHEELSGLPDEDDNSLEYSDTDEDEDEGVGDGNVGRGLSDK</sequence>
<protein>
    <submittedName>
        <fullName evidence="2">Uncharacterized protein</fullName>
    </submittedName>
</protein>
<evidence type="ECO:0000313" key="2">
    <source>
        <dbReference type="EMBL" id="MFD0999700.1"/>
    </source>
</evidence>
<evidence type="ECO:0000313" key="3">
    <source>
        <dbReference type="Proteomes" id="UP001597112"/>
    </source>
</evidence>
<evidence type="ECO:0000256" key="1">
    <source>
        <dbReference type="SAM" id="MobiDB-lite"/>
    </source>
</evidence>
<organism evidence="2 3">
    <name type="scientific">Ohtaekwangia kribbensis</name>
    <dbReference type="NCBI Taxonomy" id="688913"/>
    <lineage>
        <taxon>Bacteria</taxon>
        <taxon>Pseudomonadati</taxon>
        <taxon>Bacteroidota</taxon>
        <taxon>Cytophagia</taxon>
        <taxon>Cytophagales</taxon>
        <taxon>Fulvivirgaceae</taxon>
        <taxon>Ohtaekwangia</taxon>
    </lineage>
</organism>
<gene>
    <name evidence="2" type="ORF">ACFQ21_10295</name>
</gene>
<name>A0ABW3K0D1_9BACT</name>
<comment type="caution">
    <text evidence="2">The sequence shown here is derived from an EMBL/GenBank/DDBJ whole genome shotgun (WGS) entry which is preliminary data.</text>
</comment>
<feature type="compositionally biased region" description="Acidic residues" evidence="1">
    <location>
        <begin position="36"/>
        <end position="56"/>
    </location>
</feature>
<feature type="compositionally biased region" description="Basic and acidic residues" evidence="1">
    <location>
        <begin position="1"/>
        <end position="32"/>
    </location>
</feature>
<dbReference type="Proteomes" id="UP001597112">
    <property type="component" value="Unassembled WGS sequence"/>
</dbReference>
<accession>A0ABW3K0D1</accession>
<feature type="region of interest" description="Disordered" evidence="1">
    <location>
        <begin position="1"/>
        <end position="68"/>
    </location>
</feature>
<dbReference type="EMBL" id="JBHTKA010000002">
    <property type="protein sequence ID" value="MFD0999700.1"/>
    <property type="molecule type" value="Genomic_DNA"/>
</dbReference>
<dbReference type="RefSeq" id="WP_377578621.1">
    <property type="nucleotide sequence ID" value="NZ_JBHTKA010000002.1"/>
</dbReference>
<reference evidence="3" key="1">
    <citation type="journal article" date="2019" name="Int. J. Syst. Evol. Microbiol.">
        <title>The Global Catalogue of Microorganisms (GCM) 10K type strain sequencing project: providing services to taxonomists for standard genome sequencing and annotation.</title>
        <authorList>
            <consortium name="The Broad Institute Genomics Platform"/>
            <consortium name="The Broad Institute Genome Sequencing Center for Infectious Disease"/>
            <person name="Wu L."/>
            <person name="Ma J."/>
        </authorList>
    </citation>
    <scope>NUCLEOTIDE SEQUENCE [LARGE SCALE GENOMIC DNA]</scope>
    <source>
        <strain evidence="3">CCUG 58938</strain>
    </source>
</reference>
<proteinExistence type="predicted"/>